<evidence type="ECO:0000313" key="10">
    <source>
        <dbReference type="Proteomes" id="UP000721861"/>
    </source>
</evidence>
<evidence type="ECO:0000256" key="6">
    <source>
        <dbReference type="ARBA" id="ARBA00023204"/>
    </source>
</evidence>
<dbReference type="EMBL" id="JAGUCN010000019">
    <property type="protein sequence ID" value="MBS2212873.1"/>
    <property type="molecule type" value="Genomic_DNA"/>
</dbReference>
<dbReference type="Pfam" id="PF21175">
    <property type="entry name" value="RecR_C"/>
    <property type="match status" value="1"/>
</dbReference>
<evidence type="ECO:0000259" key="8">
    <source>
        <dbReference type="PROSITE" id="PS50880"/>
    </source>
</evidence>
<dbReference type="InterPro" id="IPR023627">
    <property type="entry name" value="Rcmb_RecR"/>
</dbReference>
<comment type="function">
    <text evidence="7">May play a role in DNA repair. It seems to be involved in an RecBC-independent recombinational process of DNA repair. It may act with RecF and RecO.</text>
</comment>
<sequence>MSPSSYPSKLLENAVNEFAKLPGIGRKTALRLVLHLLKQEKEQVYKFADTVHHMRQEIMYCKSCYNISDSETCSICADMNRDHSTICVVESIRDVMAIESTQQFSGVYHVLGGVISPMDGIGPDDLTIAPLEEKIKNGSIKEVIFALSTTMEGDTTNFYLYKKFDKYNITTTTIARGVSIGDELEYTDEVTLGRSLINRLPFEKTI</sequence>
<dbReference type="Gene3D" id="6.10.250.240">
    <property type="match status" value="1"/>
</dbReference>
<feature type="domain" description="Toprim" evidence="8">
    <location>
        <begin position="84"/>
        <end position="179"/>
    </location>
</feature>
<dbReference type="Gene3D" id="1.10.8.420">
    <property type="entry name" value="RecR Domain 1"/>
    <property type="match status" value="1"/>
</dbReference>
<keyword evidence="5 7" id="KW-0233">DNA recombination</keyword>
<evidence type="ECO:0000256" key="4">
    <source>
        <dbReference type="ARBA" id="ARBA00022833"/>
    </source>
</evidence>
<keyword evidence="1 7" id="KW-0479">Metal-binding</keyword>
<dbReference type="Proteomes" id="UP000721861">
    <property type="component" value="Unassembled WGS sequence"/>
</dbReference>
<dbReference type="Pfam" id="PF02132">
    <property type="entry name" value="RecR_ZnF"/>
    <property type="match status" value="1"/>
</dbReference>
<keyword evidence="6 7" id="KW-0234">DNA repair</keyword>
<dbReference type="PANTHER" id="PTHR30446">
    <property type="entry name" value="RECOMBINATION PROTEIN RECR"/>
    <property type="match status" value="1"/>
</dbReference>
<dbReference type="RefSeq" id="WP_212229741.1">
    <property type="nucleotide sequence ID" value="NZ_JAGUCN010000019.1"/>
</dbReference>
<evidence type="ECO:0000256" key="7">
    <source>
        <dbReference type="HAMAP-Rule" id="MF_00017"/>
    </source>
</evidence>
<protein>
    <recommendedName>
        <fullName evidence="7">Recombination protein RecR</fullName>
    </recommendedName>
</protein>
<dbReference type="InterPro" id="IPR034137">
    <property type="entry name" value="TOPRIM_RecR"/>
</dbReference>
<dbReference type="Gene3D" id="3.40.1360.10">
    <property type="match status" value="1"/>
</dbReference>
<comment type="caution">
    <text evidence="9">The sequence shown here is derived from an EMBL/GenBank/DDBJ whole genome shotgun (WGS) entry which is preliminary data.</text>
</comment>
<dbReference type="Gene3D" id="3.30.60.80">
    <property type="match status" value="1"/>
</dbReference>
<dbReference type="InterPro" id="IPR015967">
    <property type="entry name" value="Rcmb_RecR_Znf"/>
</dbReference>
<evidence type="ECO:0000256" key="3">
    <source>
        <dbReference type="ARBA" id="ARBA00022771"/>
    </source>
</evidence>
<evidence type="ECO:0000256" key="2">
    <source>
        <dbReference type="ARBA" id="ARBA00022763"/>
    </source>
</evidence>
<dbReference type="Pfam" id="PF21176">
    <property type="entry name" value="RecR_HhH"/>
    <property type="match status" value="1"/>
</dbReference>
<dbReference type="CDD" id="cd01025">
    <property type="entry name" value="TOPRIM_recR"/>
    <property type="match status" value="1"/>
</dbReference>
<keyword evidence="10" id="KW-1185">Reference proteome</keyword>
<dbReference type="HAMAP" id="MF_00017">
    <property type="entry name" value="RecR"/>
    <property type="match status" value="1"/>
</dbReference>
<keyword evidence="2 7" id="KW-0227">DNA damage</keyword>
<evidence type="ECO:0000313" key="9">
    <source>
        <dbReference type="EMBL" id="MBS2212873.1"/>
    </source>
</evidence>
<accession>A0ABS5KEG5</accession>
<dbReference type="PROSITE" id="PS01300">
    <property type="entry name" value="RECR"/>
    <property type="match status" value="1"/>
</dbReference>
<dbReference type="PROSITE" id="PS50880">
    <property type="entry name" value="TOPRIM"/>
    <property type="match status" value="1"/>
</dbReference>
<name>A0ABS5KEG5_9BACT</name>
<dbReference type="Pfam" id="PF13662">
    <property type="entry name" value="Toprim_4"/>
    <property type="match status" value="1"/>
</dbReference>
<dbReference type="SUPFAM" id="SSF111304">
    <property type="entry name" value="Recombination protein RecR"/>
    <property type="match status" value="1"/>
</dbReference>
<comment type="similarity">
    <text evidence="7">Belongs to the RecR family.</text>
</comment>
<gene>
    <name evidence="7 9" type="primary">recR</name>
    <name evidence="9" type="ORF">KEM09_15755</name>
</gene>
<feature type="zinc finger region" description="C4-type" evidence="7">
    <location>
        <begin position="61"/>
        <end position="76"/>
    </location>
</feature>
<dbReference type="InterPro" id="IPR000093">
    <property type="entry name" value="DNA_Rcmb_RecR"/>
</dbReference>
<keyword evidence="4 7" id="KW-0862">Zinc</keyword>
<evidence type="ECO:0000256" key="1">
    <source>
        <dbReference type="ARBA" id="ARBA00022723"/>
    </source>
</evidence>
<dbReference type="NCBIfam" id="TIGR00615">
    <property type="entry name" value="recR"/>
    <property type="match status" value="1"/>
</dbReference>
<proteinExistence type="inferred from homology"/>
<organism evidence="9 10">
    <name type="scientific">Carboxylicivirga mesophila</name>
    <dbReference type="NCBI Taxonomy" id="1166478"/>
    <lineage>
        <taxon>Bacteria</taxon>
        <taxon>Pseudomonadati</taxon>
        <taxon>Bacteroidota</taxon>
        <taxon>Bacteroidia</taxon>
        <taxon>Marinilabiliales</taxon>
        <taxon>Marinilabiliaceae</taxon>
        <taxon>Carboxylicivirga</taxon>
    </lineage>
</organism>
<keyword evidence="3 7" id="KW-0863">Zinc-finger</keyword>
<dbReference type="InterPro" id="IPR006171">
    <property type="entry name" value="TOPRIM_dom"/>
</dbReference>
<evidence type="ECO:0000256" key="5">
    <source>
        <dbReference type="ARBA" id="ARBA00023172"/>
    </source>
</evidence>
<reference evidence="9 10" key="1">
    <citation type="journal article" date="2014" name="Int. J. Syst. Evol. Microbiol.">
        <title>Carboxylicivirga gen. nov. in the family Marinilabiliaceae with two novel species, Carboxylicivirga mesophila sp. nov. and Carboxylicivirga taeanensis sp. nov., and reclassification of Cytophaga fermentans as Saccharicrinis fermentans gen. nov., comb. nov.</title>
        <authorList>
            <person name="Yang S.H."/>
            <person name="Seo H.S."/>
            <person name="Woo J.H."/>
            <person name="Oh H.M."/>
            <person name="Jang H."/>
            <person name="Lee J.H."/>
            <person name="Kim S.J."/>
            <person name="Kwon K.K."/>
        </authorList>
    </citation>
    <scope>NUCLEOTIDE SEQUENCE [LARGE SCALE GENOMIC DNA]</scope>
    <source>
        <strain evidence="9 10">JCM 18290</strain>
    </source>
</reference>
<dbReference type="PANTHER" id="PTHR30446:SF0">
    <property type="entry name" value="RECOMBINATION PROTEIN RECR"/>
    <property type="match status" value="1"/>
</dbReference>
<dbReference type="SMART" id="SM00493">
    <property type="entry name" value="TOPRIM"/>
    <property type="match status" value="1"/>
</dbReference>